<reference evidence="3 4" key="1">
    <citation type="submission" date="2015-01" db="EMBL/GenBank/DDBJ databases">
        <title>The Genome Sequence of Exophiala spinifera CBS89968.</title>
        <authorList>
            <consortium name="The Broad Institute Genomics Platform"/>
            <person name="Cuomo C."/>
            <person name="de Hoog S."/>
            <person name="Gorbushina A."/>
            <person name="Stielow B."/>
            <person name="Teixiera M."/>
            <person name="Abouelleil A."/>
            <person name="Chapman S.B."/>
            <person name="Priest M."/>
            <person name="Young S.K."/>
            <person name="Wortman J."/>
            <person name="Nusbaum C."/>
            <person name="Birren B."/>
        </authorList>
    </citation>
    <scope>NUCLEOTIDE SEQUENCE [LARGE SCALE GENOMIC DNA]</scope>
    <source>
        <strain evidence="3 4">CBS 89968</strain>
    </source>
</reference>
<feature type="coiled-coil region" evidence="1">
    <location>
        <begin position="168"/>
        <end position="195"/>
    </location>
</feature>
<dbReference type="AlphaFoldDB" id="A0A0D1ZSP6"/>
<feature type="compositionally biased region" description="Basic and acidic residues" evidence="2">
    <location>
        <begin position="51"/>
        <end position="73"/>
    </location>
</feature>
<feature type="compositionally biased region" description="Basic and acidic residues" evidence="2">
    <location>
        <begin position="84"/>
        <end position="120"/>
    </location>
</feature>
<feature type="region of interest" description="Disordered" evidence="2">
    <location>
        <begin position="1"/>
        <end position="153"/>
    </location>
</feature>
<name>A0A0D1ZSP6_9EURO</name>
<evidence type="ECO:0000256" key="2">
    <source>
        <dbReference type="SAM" id="MobiDB-lite"/>
    </source>
</evidence>
<evidence type="ECO:0000313" key="4">
    <source>
        <dbReference type="Proteomes" id="UP000053328"/>
    </source>
</evidence>
<feature type="compositionally biased region" description="Polar residues" evidence="2">
    <location>
        <begin position="18"/>
        <end position="33"/>
    </location>
</feature>
<dbReference type="HOGENOM" id="CLU_1049856_0_0_1"/>
<evidence type="ECO:0000256" key="1">
    <source>
        <dbReference type="SAM" id="Coils"/>
    </source>
</evidence>
<protein>
    <submittedName>
        <fullName evidence="3">Uncharacterized protein</fullName>
    </submittedName>
</protein>
<keyword evidence="1" id="KW-0175">Coiled coil</keyword>
<evidence type="ECO:0000313" key="3">
    <source>
        <dbReference type="EMBL" id="KIW15847.1"/>
    </source>
</evidence>
<dbReference type="EMBL" id="KN847495">
    <property type="protein sequence ID" value="KIW15847.1"/>
    <property type="molecule type" value="Genomic_DNA"/>
</dbReference>
<dbReference type="VEuPathDB" id="FungiDB:PV08_05897"/>
<dbReference type="GeneID" id="27332980"/>
<accession>A0A0D1ZSP6</accession>
<feature type="compositionally biased region" description="Acidic residues" evidence="2">
    <location>
        <begin position="40"/>
        <end position="49"/>
    </location>
</feature>
<feature type="compositionally biased region" description="Basic and acidic residues" evidence="2">
    <location>
        <begin position="1"/>
        <end position="17"/>
    </location>
</feature>
<organism evidence="3 4">
    <name type="scientific">Exophiala spinifera</name>
    <dbReference type="NCBI Taxonomy" id="91928"/>
    <lineage>
        <taxon>Eukaryota</taxon>
        <taxon>Fungi</taxon>
        <taxon>Dikarya</taxon>
        <taxon>Ascomycota</taxon>
        <taxon>Pezizomycotina</taxon>
        <taxon>Eurotiomycetes</taxon>
        <taxon>Chaetothyriomycetidae</taxon>
        <taxon>Chaetothyriales</taxon>
        <taxon>Herpotrichiellaceae</taxon>
        <taxon>Exophiala</taxon>
    </lineage>
</organism>
<dbReference type="Proteomes" id="UP000053328">
    <property type="component" value="Unassembled WGS sequence"/>
</dbReference>
<feature type="compositionally biased region" description="Acidic residues" evidence="2">
    <location>
        <begin position="124"/>
        <end position="139"/>
    </location>
</feature>
<keyword evidence="4" id="KW-1185">Reference proteome</keyword>
<gene>
    <name evidence="3" type="ORF">PV08_05897</name>
</gene>
<sequence length="265" mass="30143">MASRCVEDVQSQDHDSTESTASAEDNPAESSGSDGHDHECEMEEFDQEIAESNKELAEIQKEKEERINEDRKSASRSWINSFRSFREQGKAVDSDKAKEVLDDQHDDPSPKDDETLRDEFNPVSEDDEEIGSDEAEEVLDDQHNDPSPIDDETLLDKVKSDFQFEETRQRFNQRLEAICRKAEGMQRERDNLEALGIPALDEEIDDVDDDDEEMYEYIPCKRGTFRESGEPLTEEEIKATEAEQSSCGCPVCAVERETEEDSGDA</sequence>
<proteinExistence type="predicted"/>
<dbReference type="RefSeq" id="XP_016236063.1">
    <property type="nucleotide sequence ID" value="XM_016380236.1"/>
</dbReference>